<evidence type="ECO:0000256" key="2">
    <source>
        <dbReference type="SAM" id="SignalP"/>
    </source>
</evidence>
<keyword evidence="5" id="KW-1185">Reference proteome</keyword>
<evidence type="ECO:0000313" key="5">
    <source>
        <dbReference type="Proteomes" id="UP001164705"/>
    </source>
</evidence>
<name>A0A9E8MVP8_9FLAO</name>
<organism evidence="4 5">
    <name type="scientific">Lacinutrix neustonica</name>
    <dbReference type="NCBI Taxonomy" id="2980107"/>
    <lineage>
        <taxon>Bacteria</taxon>
        <taxon>Pseudomonadati</taxon>
        <taxon>Bacteroidota</taxon>
        <taxon>Flavobacteriia</taxon>
        <taxon>Flavobacteriales</taxon>
        <taxon>Flavobacteriaceae</taxon>
        <taxon>Lacinutrix</taxon>
    </lineage>
</organism>
<accession>A0A9E8MVP8</accession>
<dbReference type="Proteomes" id="UP001164705">
    <property type="component" value="Chromosome"/>
</dbReference>
<dbReference type="RefSeq" id="WP_267677040.1">
    <property type="nucleotide sequence ID" value="NZ_CP113088.1"/>
</dbReference>
<dbReference type="Pfam" id="PF13205">
    <property type="entry name" value="Big_5"/>
    <property type="match status" value="2"/>
</dbReference>
<keyword evidence="1 2" id="KW-0732">Signal</keyword>
<feature type="domain" description="SbsA Ig-like" evidence="3">
    <location>
        <begin position="35"/>
        <end position="134"/>
    </location>
</feature>
<dbReference type="KEGG" id="lnu:N7U66_01635"/>
<dbReference type="EMBL" id="CP113088">
    <property type="protein sequence ID" value="WAC02443.1"/>
    <property type="molecule type" value="Genomic_DNA"/>
</dbReference>
<feature type="chain" id="PRO_5039130056" evidence="2">
    <location>
        <begin position="27"/>
        <end position="220"/>
    </location>
</feature>
<dbReference type="AlphaFoldDB" id="A0A9E8MVP8"/>
<sequence length="220" mass="23830">MITKILKKFQILAMIPLLLVAGCSNDDDGSTPVVSPAVVGTNPDVDGIDVAINTSIEISFNKAMETSTINTSTYTLVTETTNVVGTVTYLNETAIFSPASNLQWNTVYTATITSGAKDISGNPLAANYSFSFTTGIETDIIAPTVVLTDPIDNAIDVARNKAIAITFDENMRAASFTATSFSLVQGTNTISGSIEYANNTARFIPRYYFRCWLKLHCYRY</sequence>
<protein>
    <submittedName>
        <fullName evidence="4">Ig-like domain-containing protein</fullName>
    </submittedName>
</protein>
<dbReference type="PROSITE" id="PS51257">
    <property type="entry name" value="PROKAR_LIPOPROTEIN"/>
    <property type="match status" value="1"/>
</dbReference>
<feature type="signal peptide" evidence="2">
    <location>
        <begin position="1"/>
        <end position="26"/>
    </location>
</feature>
<reference evidence="4" key="1">
    <citation type="submission" date="2022-11" db="EMBL/GenBank/DDBJ databases">
        <title>Lacinutrix neustonica HL-RS19T sp. nov., isolated from the surface microlayer sample of brackish Lake Shihwa.</title>
        <authorList>
            <person name="Choi J.Y."/>
            <person name="Hwang C.Y."/>
        </authorList>
    </citation>
    <scope>NUCLEOTIDE SEQUENCE</scope>
    <source>
        <strain evidence="4">HL-RS19</strain>
    </source>
</reference>
<evidence type="ECO:0000256" key="1">
    <source>
        <dbReference type="ARBA" id="ARBA00022729"/>
    </source>
</evidence>
<feature type="domain" description="SbsA Ig-like" evidence="3">
    <location>
        <begin position="139"/>
        <end position="206"/>
    </location>
</feature>
<dbReference type="InterPro" id="IPR032812">
    <property type="entry name" value="SbsA_Ig"/>
</dbReference>
<evidence type="ECO:0000313" key="4">
    <source>
        <dbReference type="EMBL" id="WAC02443.1"/>
    </source>
</evidence>
<gene>
    <name evidence="4" type="ORF">N7U66_01635</name>
</gene>
<dbReference type="InterPro" id="IPR014755">
    <property type="entry name" value="Cu-Rt/internalin_Ig-like"/>
</dbReference>
<dbReference type="Gene3D" id="2.60.40.1220">
    <property type="match status" value="1"/>
</dbReference>
<evidence type="ECO:0000259" key="3">
    <source>
        <dbReference type="Pfam" id="PF13205"/>
    </source>
</evidence>
<proteinExistence type="predicted"/>